<reference evidence="4 5" key="1">
    <citation type="submission" date="2016-04" db="EMBL/GenBank/DDBJ databases">
        <authorList>
            <person name="Evans L.H."/>
            <person name="Alamgir A."/>
            <person name="Owens N."/>
            <person name="Weber N.D."/>
            <person name="Virtaneva K."/>
            <person name="Barbian K."/>
            <person name="Babar A."/>
            <person name="Rosenke K."/>
        </authorList>
    </citation>
    <scope>NUCLEOTIDE SEQUENCE [LARGE SCALE GENOMIC DNA]</scope>
    <source>
        <strain evidence="5">S5(T) (JCM 30642 \VKM B-2941)</strain>
    </source>
</reference>
<dbReference type="PANTHER" id="PTHR10566:SF113">
    <property type="entry name" value="PROTEIN ACTIVITY OF BC1 COMPLEX KINASE 7, CHLOROPLASTIC"/>
    <property type="match status" value="1"/>
</dbReference>
<dbReference type="EMBL" id="LT671858">
    <property type="protein sequence ID" value="SIM36745.1"/>
    <property type="molecule type" value="Genomic_DNA"/>
</dbReference>
<dbReference type="InterPro" id="IPR004147">
    <property type="entry name" value="ABC1_dom"/>
</dbReference>
<dbReference type="PROSITE" id="PS50011">
    <property type="entry name" value="PROTEIN_KINASE_DOM"/>
    <property type="match status" value="1"/>
</dbReference>
<dbReference type="RefSeq" id="WP_148689502.1">
    <property type="nucleotide sequence ID" value="NZ_LT671858.1"/>
</dbReference>
<evidence type="ECO:0000313" key="5">
    <source>
        <dbReference type="Proteomes" id="UP000195607"/>
    </source>
</evidence>
<keyword evidence="4" id="KW-0418">Kinase</keyword>
<dbReference type="InterPro" id="IPR050154">
    <property type="entry name" value="UbiB_kinase"/>
</dbReference>
<dbReference type="Gene3D" id="1.10.510.10">
    <property type="entry name" value="Transferase(Phosphotransferase) domain 1"/>
    <property type="match status" value="1"/>
</dbReference>
<comment type="similarity">
    <text evidence="1">Belongs to the protein kinase superfamily. ADCK protein kinase family.</text>
</comment>
<accession>A0A1N5SLF0</accession>
<name>A0A1N5SLF0_9ARCH</name>
<sequence>MEEDRDILKGIFRREVRVFFLLYPAFRRFQKDRKSAKSESGKDWDYRRERNGKKAVQLFIELGPAFIKLGQILSARPDLLPKEYISSFEKLQDSVPPSPFEEVRPSLEENLGKLDEVFDNFDREAISGASLGQVYRATYKGKDVAVKVNRPDAEFIVKRDIVLLDRILRFARGRIENFLYLSINNVLRDFRKRIIEEMNYEKEASNSKRIARNISGREKIIVPRVYDELSSKQVLVMDYISGTKITDVRKLKEKNIDIQKLAYDLDISFIRMLLRDDIFHADPHPGNISVTDSGEIILYDFGMVGDLDDNTRYYLLSLYDGLTRGDIDQIVDSLIGVKALSPAANRGVIKKSVELGMAGMSGKRAEDSEIRELLEIANDVVFEFPFRLPTSLVLYMRMSSLLEGICLSLDPEFKFVKVLRKLFMEEGLLKELYEKQISMFMEDSIRSIEAGVAILPLLRRKLESEEEKPVIKKRQSVPMAIFGGFLILSGIYEYEKIPNIGYLLFGLGFLFSLYSVLRRE</sequence>
<organism evidence="4 5">
    <name type="scientific">Cuniculiplasma divulgatum</name>
    <dbReference type="NCBI Taxonomy" id="1673428"/>
    <lineage>
        <taxon>Archaea</taxon>
        <taxon>Methanobacteriati</taxon>
        <taxon>Thermoplasmatota</taxon>
        <taxon>Thermoplasmata</taxon>
        <taxon>Thermoplasmatales</taxon>
        <taxon>Cuniculiplasmataceae</taxon>
        <taxon>Cuniculiplasma</taxon>
    </lineage>
</organism>
<dbReference type="AlphaFoldDB" id="A0A1N5SLF0"/>
<evidence type="ECO:0000259" key="3">
    <source>
        <dbReference type="PROSITE" id="PS50011"/>
    </source>
</evidence>
<dbReference type="CDD" id="cd05121">
    <property type="entry name" value="ABC1_ADCK3-like"/>
    <property type="match status" value="1"/>
</dbReference>
<feature type="domain" description="Protein kinase" evidence="3">
    <location>
        <begin position="120"/>
        <end position="458"/>
    </location>
</feature>
<dbReference type="SUPFAM" id="SSF56112">
    <property type="entry name" value="Protein kinase-like (PK-like)"/>
    <property type="match status" value="1"/>
</dbReference>
<evidence type="ECO:0000313" key="4">
    <source>
        <dbReference type="EMBL" id="SIM36745.1"/>
    </source>
</evidence>
<dbReference type="GO" id="GO:0005524">
    <property type="term" value="F:ATP binding"/>
    <property type="evidence" value="ECO:0007669"/>
    <property type="project" value="InterPro"/>
</dbReference>
<proteinExistence type="inferred from homology"/>
<dbReference type="InterPro" id="IPR000719">
    <property type="entry name" value="Prot_kinase_dom"/>
</dbReference>
<keyword evidence="2" id="KW-0472">Membrane</keyword>
<feature type="transmembrane region" description="Helical" evidence="2">
    <location>
        <begin position="500"/>
        <end position="517"/>
    </location>
</feature>
<dbReference type="GO" id="GO:0004672">
    <property type="term" value="F:protein kinase activity"/>
    <property type="evidence" value="ECO:0007669"/>
    <property type="project" value="InterPro"/>
</dbReference>
<evidence type="ECO:0000256" key="1">
    <source>
        <dbReference type="ARBA" id="ARBA00009670"/>
    </source>
</evidence>
<dbReference type="GeneID" id="41587572"/>
<dbReference type="Proteomes" id="UP000195607">
    <property type="component" value="Chromosome I"/>
</dbReference>
<keyword evidence="2" id="KW-1133">Transmembrane helix</keyword>
<keyword evidence="2" id="KW-0812">Transmembrane</keyword>
<dbReference type="PANTHER" id="PTHR10566">
    <property type="entry name" value="CHAPERONE-ACTIVITY OF BC1 COMPLEX CABC1 -RELATED"/>
    <property type="match status" value="1"/>
</dbReference>
<protein>
    <submittedName>
        <fullName evidence="4">Predicted unusual protein kinase</fullName>
    </submittedName>
</protein>
<dbReference type="InterPro" id="IPR011009">
    <property type="entry name" value="Kinase-like_dom_sf"/>
</dbReference>
<evidence type="ECO:0000256" key="2">
    <source>
        <dbReference type="SAM" id="Phobius"/>
    </source>
</evidence>
<gene>
    <name evidence="4" type="ORF">CSP5_0269</name>
</gene>
<dbReference type="Pfam" id="PF03109">
    <property type="entry name" value="ABC1"/>
    <property type="match status" value="1"/>
</dbReference>
<keyword evidence="4" id="KW-0808">Transferase</keyword>